<name>A0ABV3UXR1_9CORY</name>
<comment type="subcellular location">
    <subcellularLocation>
        <location evidence="1">Cell membrane</location>
        <topology evidence="1">Multi-pass membrane protein</topology>
    </subcellularLocation>
</comment>
<dbReference type="RefSeq" id="WP_368522901.1">
    <property type="nucleotide sequence ID" value="NZ_JAYWMA010000014.1"/>
</dbReference>
<dbReference type="PANTHER" id="PTHR43394">
    <property type="entry name" value="ATP-DEPENDENT PERMEASE MDL1, MITOCHONDRIAL"/>
    <property type="match status" value="1"/>
</dbReference>
<feature type="region of interest" description="Disordered" evidence="7">
    <location>
        <begin position="625"/>
        <end position="672"/>
    </location>
</feature>
<dbReference type="Gene3D" id="3.40.50.300">
    <property type="entry name" value="P-loop containing nucleotide triphosphate hydrolases"/>
    <property type="match status" value="2"/>
</dbReference>
<dbReference type="InterPro" id="IPR003439">
    <property type="entry name" value="ABC_transporter-like_ATP-bd"/>
</dbReference>
<accession>A0ABV3UXR1</accession>
<feature type="transmembrane region" description="Helical" evidence="8">
    <location>
        <begin position="147"/>
        <end position="164"/>
    </location>
</feature>
<feature type="transmembrane region" description="Helical" evidence="8">
    <location>
        <begin position="27"/>
        <end position="47"/>
    </location>
</feature>
<protein>
    <submittedName>
        <fullName evidence="11">ABC transporter ATP-binding protein</fullName>
    </submittedName>
</protein>
<reference evidence="11 12" key="1">
    <citation type="journal article" date="2024" name="Fungal Genet. Biol.">
        <title>The porcine skin microbiome exhibits broad fungal antagonism.</title>
        <authorList>
            <person name="De La Cruz K.F."/>
            <person name="Townsend E.C."/>
            <person name="Alex Cheong J.Z."/>
            <person name="Salamzade R."/>
            <person name="Liu A."/>
            <person name="Sandstrom S."/>
            <person name="Davila E."/>
            <person name="Huang L."/>
            <person name="Xu K.H."/>
            <person name="Wu S.Y."/>
            <person name="Meudt J.J."/>
            <person name="Shanmuganayagam D."/>
            <person name="Gibson A.L.F."/>
            <person name="Kalan L.R."/>
        </authorList>
    </citation>
    <scope>NUCLEOTIDE SEQUENCE [LARGE SCALE GENOMIC DNA]</scope>
    <source>
        <strain evidence="11 12">LK2569</strain>
    </source>
</reference>
<dbReference type="Pfam" id="PF00005">
    <property type="entry name" value="ABC_tran"/>
    <property type="match status" value="2"/>
</dbReference>
<feature type="transmembrane region" description="Helical" evidence="8">
    <location>
        <begin position="993"/>
        <end position="1011"/>
    </location>
</feature>
<gene>
    <name evidence="11" type="ORF">VVR64_10705</name>
</gene>
<dbReference type="PROSITE" id="PS00211">
    <property type="entry name" value="ABC_TRANSPORTER_1"/>
    <property type="match status" value="1"/>
</dbReference>
<evidence type="ECO:0000256" key="5">
    <source>
        <dbReference type="ARBA" id="ARBA00022989"/>
    </source>
</evidence>
<dbReference type="InterPro" id="IPR017871">
    <property type="entry name" value="ABC_transporter-like_CS"/>
</dbReference>
<feature type="transmembrane region" description="Helical" evidence="8">
    <location>
        <begin position="962"/>
        <end position="987"/>
    </location>
</feature>
<dbReference type="GO" id="GO:0005524">
    <property type="term" value="F:ATP binding"/>
    <property type="evidence" value="ECO:0007669"/>
    <property type="project" value="UniProtKB-KW"/>
</dbReference>
<feature type="transmembrane region" description="Helical" evidence="8">
    <location>
        <begin position="170"/>
        <end position="192"/>
    </location>
</feature>
<feature type="domain" description="ABC transmembrane type-1" evidence="10">
    <location>
        <begin position="28"/>
        <end position="319"/>
    </location>
</feature>
<feature type="transmembrane region" description="Helical" evidence="8">
    <location>
        <begin position="288"/>
        <end position="306"/>
    </location>
</feature>
<feature type="transmembrane region" description="Helical" evidence="8">
    <location>
        <begin position="853"/>
        <end position="877"/>
    </location>
</feature>
<comment type="caution">
    <text evidence="11">The sequence shown here is derived from an EMBL/GenBank/DDBJ whole genome shotgun (WGS) entry which is preliminary data.</text>
</comment>
<keyword evidence="6 8" id="KW-0472">Membrane</keyword>
<dbReference type="Gene3D" id="1.20.1560.10">
    <property type="entry name" value="ABC transporter type 1, transmembrane domain"/>
    <property type="match status" value="2"/>
</dbReference>
<feature type="domain" description="ABC transporter" evidence="9">
    <location>
        <begin position="1061"/>
        <end position="1321"/>
    </location>
</feature>
<keyword evidence="2 8" id="KW-0812">Transmembrane</keyword>
<dbReference type="InterPro" id="IPR039421">
    <property type="entry name" value="Type_1_exporter"/>
</dbReference>
<keyword evidence="5 8" id="KW-1133">Transmembrane helix</keyword>
<feature type="domain" description="ABC transmembrane type-1" evidence="10">
    <location>
        <begin position="746"/>
        <end position="1026"/>
    </location>
</feature>
<evidence type="ECO:0000313" key="12">
    <source>
        <dbReference type="Proteomes" id="UP001558353"/>
    </source>
</evidence>
<dbReference type="SMART" id="SM00382">
    <property type="entry name" value="AAA"/>
    <property type="match status" value="2"/>
</dbReference>
<dbReference type="EMBL" id="JAYWMA010000014">
    <property type="protein sequence ID" value="MEX3529525.1"/>
    <property type="molecule type" value="Genomic_DNA"/>
</dbReference>
<evidence type="ECO:0000256" key="1">
    <source>
        <dbReference type="ARBA" id="ARBA00004651"/>
    </source>
</evidence>
<dbReference type="InterPro" id="IPR036640">
    <property type="entry name" value="ABC1_TM_sf"/>
</dbReference>
<organism evidence="11 12">
    <name type="scientific">Corynebacterium xerosis</name>
    <dbReference type="NCBI Taxonomy" id="1725"/>
    <lineage>
        <taxon>Bacteria</taxon>
        <taxon>Bacillati</taxon>
        <taxon>Actinomycetota</taxon>
        <taxon>Actinomycetes</taxon>
        <taxon>Mycobacteriales</taxon>
        <taxon>Corynebacteriaceae</taxon>
        <taxon>Corynebacterium</taxon>
    </lineage>
</organism>
<dbReference type="Pfam" id="PF00664">
    <property type="entry name" value="ABC_membrane"/>
    <property type="match status" value="2"/>
</dbReference>
<evidence type="ECO:0000313" key="11">
    <source>
        <dbReference type="EMBL" id="MEX3529525.1"/>
    </source>
</evidence>
<feature type="transmembrane region" description="Helical" evidence="8">
    <location>
        <begin position="260"/>
        <end position="282"/>
    </location>
</feature>
<feature type="transmembrane region" description="Helical" evidence="8">
    <location>
        <begin position="780"/>
        <end position="804"/>
    </location>
</feature>
<dbReference type="SUPFAM" id="SSF90123">
    <property type="entry name" value="ABC transporter transmembrane region"/>
    <property type="match status" value="2"/>
</dbReference>
<dbReference type="SUPFAM" id="SSF52540">
    <property type="entry name" value="P-loop containing nucleoside triphosphate hydrolases"/>
    <property type="match status" value="2"/>
</dbReference>
<feature type="domain" description="ABC transporter" evidence="9">
    <location>
        <begin position="353"/>
        <end position="593"/>
    </location>
</feature>
<feature type="transmembrane region" description="Helical" evidence="8">
    <location>
        <begin position="741"/>
        <end position="768"/>
    </location>
</feature>
<feature type="region of interest" description="Disordered" evidence="7">
    <location>
        <begin position="1078"/>
        <end position="1098"/>
    </location>
</feature>
<proteinExistence type="predicted"/>
<evidence type="ECO:0000256" key="6">
    <source>
        <dbReference type="ARBA" id="ARBA00023136"/>
    </source>
</evidence>
<dbReference type="InterPro" id="IPR011527">
    <property type="entry name" value="ABC1_TM_dom"/>
</dbReference>
<dbReference type="CDD" id="cd18543">
    <property type="entry name" value="ABC_6TM_Rv0194_D1_like"/>
    <property type="match status" value="1"/>
</dbReference>
<dbReference type="InterPro" id="IPR003593">
    <property type="entry name" value="AAA+_ATPase"/>
</dbReference>
<evidence type="ECO:0000256" key="8">
    <source>
        <dbReference type="SAM" id="Phobius"/>
    </source>
</evidence>
<evidence type="ECO:0000256" key="3">
    <source>
        <dbReference type="ARBA" id="ARBA00022741"/>
    </source>
</evidence>
<dbReference type="PROSITE" id="PS50929">
    <property type="entry name" value="ABC_TM1F"/>
    <property type="match status" value="2"/>
</dbReference>
<dbReference type="PROSITE" id="PS50893">
    <property type="entry name" value="ABC_TRANSPORTER_2"/>
    <property type="match status" value="2"/>
</dbReference>
<keyword evidence="12" id="KW-1185">Reference proteome</keyword>
<feature type="transmembrane region" description="Helical" evidence="8">
    <location>
        <begin position="67"/>
        <end position="91"/>
    </location>
</feature>
<evidence type="ECO:0000256" key="2">
    <source>
        <dbReference type="ARBA" id="ARBA00022692"/>
    </source>
</evidence>
<keyword evidence="4 11" id="KW-0067">ATP-binding</keyword>
<sequence>MSDSAVTSPSRPARAIWRSCLRHPGPLAAVVASTVLLTVLETITPLLTRDAIDVATGQGDGGASASVFSGMAPLAAVIAVFVGVGVARFLVQVVRRFTAGVLSLDVQHDLRVRLLTALQALDGPAQDRVRTGQVVSRSISDLQGIQGMLAMLPLTLGSVLKIFLTVGVMLMLSLPLTLVGLAVIPAVVAIALKSRSALYAATWTAQQKAADVATHVEETVTGVRVVKAFAQSTREVDELDSLSRGLYALRMRSAKLNARFQPALQALPQVSLVANIAVGGWLALQGRITVGTFVAFATYLTTLTALSRMVSTMLISLQLTAASIDRVGEVIESLPDHPDPADPLPVPAGPAGLRLRGVTHSRGGRTLLDDVSVDLPAGSTLALVGPPGSGKTILTELLGRHYVADSGSVEIVGVAAPDTASVDIALATADDVRHAITVVPDEPFLRTGTLRDNIALADPGATDADIERAAAHAQVTFIDQLPDGWDTAIGERGHTLSGGQRQRVALARALLARPRILVLDDATSAIDAGTESLIFDALRTHYGDITTVIVAHRSSTLELADHILILDGGRVSGYGTRDELVASHPGFADLMDLSDADRARARAALEASRSGDAAPLVIDAPDCAEPDHAELWPSTADADGDGDPESTDARAMSRAANRTMSTKGARGMGGGGMGGGRGGMGGGMGGGGGMGAAMMNAPVTRDLLNRIDALPPANEKPRIAASALDDSKPFSLPGLLSNARLLILSVIALLLVTTAADLAFPMLVRWAIDDGVSAGDETSLWLAAAAGLGVVMLSFLAIAGTTVLTSRTGERLLYALRVRSFRHLHSLGLDYFERQRSGRIMTRMTTDIDALSSFLQTGVAQGIIALFTLFGVTGMLLATNMTLAGVALLALPVVAAATVVFRSISSKLYTAAREQVSTVNADFQEAIGGLRAIQMHHRVADVEESFTRESDRYRRLRIRAQGAVATFFPGINLIAELTTAAVLFVGATQVAEGATTAGVLIAFTLYLGMLFGPIQQLSQVFDGYQQARVGLTRISDLLATEALVADTGRSPGARSAAKGDISLDDVTFHYSAAAPVSDAETSAGSDGGPESAGDGTPTAPVILEHLDLHIPSGQTVAVVGTTGAGKSTVVKLLARFHDPVDGSVRASGTDIREFPLEEWRGVLGYVPQEPHLFHGTIASNIAYGRPGATEAEITDAARRVGALTAIAAIPGGFTHPVGERGRGLSSGQRQLIALARAEMVDPALLLLDEATATLDPSTEATILAAADRATGRRTSVIVAHRLATAARADRILVLDRGRIIEDGTHADLLAACGTYAKLWASYHKGTADVEEPGMNRYP</sequence>
<dbReference type="CDD" id="cd18546">
    <property type="entry name" value="ABC_6TM_Rv0194_D2_like"/>
    <property type="match status" value="1"/>
</dbReference>
<feature type="transmembrane region" description="Helical" evidence="8">
    <location>
        <begin position="883"/>
        <end position="904"/>
    </location>
</feature>
<keyword evidence="3" id="KW-0547">Nucleotide-binding</keyword>
<evidence type="ECO:0000256" key="4">
    <source>
        <dbReference type="ARBA" id="ARBA00022840"/>
    </source>
</evidence>
<evidence type="ECO:0000259" key="9">
    <source>
        <dbReference type="PROSITE" id="PS50893"/>
    </source>
</evidence>
<evidence type="ECO:0000259" key="10">
    <source>
        <dbReference type="PROSITE" id="PS50929"/>
    </source>
</evidence>
<evidence type="ECO:0000256" key="7">
    <source>
        <dbReference type="SAM" id="MobiDB-lite"/>
    </source>
</evidence>
<dbReference type="InterPro" id="IPR027417">
    <property type="entry name" value="P-loop_NTPase"/>
</dbReference>
<dbReference type="PANTHER" id="PTHR43394:SF1">
    <property type="entry name" value="ATP-BINDING CASSETTE SUB-FAMILY B MEMBER 10, MITOCHONDRIAL"/>
    <property type="match status" value="1"/>
</dbReference>
<dbReference type="Proteomes" id="UP001558353">
    <property type="component" value="Unassembled WGS sequence"/>
</dbReference>